<reference evidence="1" key="1">
    <citation type="submission" date="2019-11" db="EMBL/GenBank/DDBJ databases">
        <title>Nori genome reveals adaptations in red seaweeds to the harsh intertidal environment.</title>
        <authorList>
            <person name="Wang D."/>
            <person name="Mao Y."/>
        </authorList>
    </citation>
    <scope>NUCLEOTIDE SEQUENCE</scope>
    <source>
        <tissue evidence="1">Gametophyte</tissue>
    </source>
</reference>
<proteinExistence type="predicted"/>
<evidence type="ECO:0000313" key="1">
    <source>
        <dbReference type="EMBL" id="KAK1867278.1"/>
    </source>
</evidence>
<evidence type="ECO:0000313" key="2">
    <source>
        <dbReference type="Proteomes" id="UP000798662"/>
    </source>
</evidence>
<accession>A0ACC3CB21</accession>
<gene>
    <name evidence="1" type="ORF">I4F81_009785</name>
</gene>
<organism evidence="1 2">
    <name type="scientific">Pyropia yezoensis</name>
    <name type="common">Susabi-nori</name>
    <name type="synonym">Porphyra yezoensis</name>
    <dbReference type="NCBI Taxonomy" id="2788"/>
    <lineage>
        <taxon>Eukaryota</taxon>
        <taxon>Rhodophyta</taxon>
        <taxon>Bangiophyceae</taxon>
        <taxon>Bangiales</taxon>
        <taxon>Bangiaceae</taxon>
        <taxon>Pyropia</taxon>
    </lineage>
</organism>
<dbReference type="EMBL" id="CM020620">
    <property type="protein sequence ID" value="KAK1867278.1"/>
    <property type="molecule type" value="Genomic_DNA"/>
</dbReference>
<protein>
    <submittedName>
        <fullName evidence="1">Uncharacterized protein</fullName>
    </submittedName>
</protein>
<sequence length="439" mass="43459">MLSRLASPRRAAVAATAAIVATASASVTTTATVTGGGASSIRRHAAAAATLGGTLAAGGRAASAPATASAPAPASALVAAAAALTPTPTVVAATGVPSAAPAPAPVRLAYTHLPAKAPPPGGGDAPLPPVVLLHGLLGAASTYRSLVTRPDFVPLRRVVSVDLRNHGRSPHVDDGGMGWDVLAADVLRMMDELALPSVALVGHSLGGKVAMHMALTAPSRVAALTVVDIAPRAYSLPSPPPPGTGAAPSTAGSPSPFEIVELLRAIPLDRPTSRATVDARLAAAGLACPRTRAFVLTNLRAVPGGTASSRGAGPTYAWRVNLTALAAARRELSGWVWPPAGTATATAAAAGDGERGGAIYDGPTLFVRGTDSDYVDEARDGPAIRRAFPRAALVAVRGGHWLQADSPADFCAVLNPFLEDAAAAALTAAAPAAATAAGG</sequence>
<keyword evidence="2" id="KW-1185">Reference proteome</keyword>
<dbReference type="Proteomes" id="UP000798662">
    <property type="component" value="Chromosome 3"/>
</dbReference>
<name>A0ACC3CB21_PYRYE</name>
<comment type="caution">
    <text evidence="1">The sequence shown here is derived from an EMBL/GenBank/DDBJ whole genome shotgun (WGS) entry which is preliminary data.</text>
</comment>